<dbReference type="Proteomes" id="UP000682005">
    <property type="component" value="Chromosome 1"/>
</dbReference>
<keyword evidence="2" id="KW-1185">Reference proteome</keyword>
<proteinExistence type="predicted"/>
<name>A0ABX7XYJ4_9BACT</name>
<dbReference type="EMBL" id="CP072370">
    <property type="protein sequence ID" value="QUB86467.1"/>
    <property type="molecule type" value="Genomic_DNA"/>
</dbReference>
<evidence type="ECO:0000313" key="1">
    <source>
        <dbReference type="EMBL" id="QUB86467.1"/>
    </source>
</evidence>
<accession>A0ABX7XYJ4</accession>
<gene>
    <name evidence="1" type="ORF">J5A51_10290</name>
</gene>
<protein>
    <submittedName>
        <fullName evidence="1">Uncharacterized protein</fullName>
    </submittedName>
</protein>
<evidence type="ECO:0000313" key="2">
    <source>
        <dbReference type="Proteomes" id="UP000682005"/>
    </source>
</evidence>
<sequence>MKISKFFIRVKPAVYAQCAIRKYRRRLRRMTDDELKVIIARERVCKGWTSERSYYLAALRYECKVRRLAYCWE</sequence>
<organism evidence="1 2">
    <name type="scientific">Prevotella fusca JCM 17724</name>
    <dbReference type="NCBI Taxonomy" id="1236517"/>
    <lineage>
        <taxon>Bacteria</taxon>
        <taxon>Pseudomonadati</taxon>
        <taxon>Bacteroidota</taxon>
        <taxon>Bacteroidia</taxon>
        <taxon>Bacteroidales</taxon>
        <taxon>Prevotellaceae</taxon>
        <taxon>Prevotella</taxon>
    </lineage>
</organism>
<reference evidence="1 2" key="1">
    <citation type="submission" date="2021-03" db="EMBL/GenBank/DDBJ databases">
        <title>Human Oral Microbial Genomes.</title>
        <authorList>
            <person name="Johnston C.D."/>
            <person name="Chen T."/>
            <person name="Dewhirst F.E."/>
        </authorList>
    </citation>
    <scope>NUCLEOTIDE SEQUENCE [LARGE SCALE GENOMIC DNA]</scope>
    <source>
        <strain evidence="1 2">W1435</strain>
    </source>
</reference>
<dbReference type="RefSeq" id="WP_042740955.1">
    <property type="nucleotide sequence ID" value="NZ_BAKO01000014.1"/>
</dbReference>